<accession>A0ABU0W230</accession>
<comment type="caution">
    <text evidence="2">The sequence shown here is derived from an EMBL/GenBank/DDBJ whole genome shotgun (WGS) entry which is preliminary data.</text>
</comment>
<organism evidence="2 3">
    <name type="scientific">Pseudogemmobacter lacusdianii</name>
    <dbReference type="NCBI Taxonomy" id="3069608"/>
    <lineage>
        <taxon>Bacteria</taxon>
        <taxon>Pseudomonadati</taxon>
        <taxon>Pseudomonadota</taxon>
        <taxon>Alphaproteobacteria</taxon>
        <taxon>Rhodobacterales</taxon>
        <taxon>Paracoccaceae</taxon>
        <taxon>Pseudogemmobacter</taxon>
    </lineage>
</organism>
<reference evidence="2 3" key="1">
    <citation type="submission" date="2023-08" db="EMBL/GenBank/DDBJ databases">
        <title>Characterization of two Paracoccaceae strains isolated from Phycosphere and proposal of Xinfangfangia lacusdiani sp. nov.</title>
        <authorList>
            <person name="Deng Y."/>
            <person name="Zhang Y.Q."/>
        </authorList>
    </citation>
    <scope>NUCLEOTIDE SEQUENCE [LARGE SCALE GENOMIC DNA]</scope>
    <source>
        <strain evidence="2 3">CPCC 101601</strain>
    </source>
</reference>
<keyword evidence="3" id="KW-1185">Reference proteome</keyword>
<keyword evidence="1" id="KW-0472">Membrane</keyword>
<dbReference type="RefSeq" id="WP_306681776.1">
    <property type="nucleotide sequence ID" value="NZ_JAVDBT010000022.1"/>
</dbReference>
<protein>
    <submittedName>
        <fullName evidence="2">Uncharacterized protein</fullName>
    </submittedName>
</protein>
<keyword evidence="1" id="KW-0812">Transmembrane</keyword>
<evidence type="ECO:0000313" key="2">
    <source>
        <dbReference type="EMBL" id="MDQ2068071.1"/>
    </source>
</evidence>
<feature type="transmembrane region" description="Helical" evidence="1">
    <location>
        <begin position="45"/>
        <end position="62"/>
    </location>
</feature>
<name>A0ABU0W230_9RHOB</name>
<feature type="transmembrane region" description="Helical" evidence="1">
    <location>
        <begin position="15"/>
        <end position="33"/>
    </location>
</feature>
<dbReference type="EMBL" id="JAVDBT010000022">
    <property type="protein sequence ID" value="MDQ2068071.1"/>
    <property type="molecule type" value="Genomic_DNA"/>
</dbReference>
<evidence type="ECO:0000313" key="3">
    <source>
        <dbReference type="Proteomes" id="UP001239680"/>
    </source>
</evidence>
<sequence length="126" mass="13696">MNADFLTEVLTPSPILHWLLIALPATLALAGLMGALQREPGNRRLAAWATVLVVWLFVPLQFDDPVLAQLSQAASMLAWLGLLGHWAKHVWFNRPTPVWAHGLVITHVVAILIAGLVALFRAALAA</sequence>
<gene>
    <name evidence="2" type="ORF">Q9295_16995</name>
</gene>
<keyword evidence="1" id="KW-1133">Transmembrane helix</keyword>
<feature type="transmembrane region" description="Helical" evidence="1">
    <location>
        <begin position="98"/>
        <end position="120"/>
    </location>
</feature>
<dbReference type="Proteomes" id="UP001239680">
    <property type="component" value="Unassembled WGS sequence"/>
</dbReference>
<proteinExistence type="predicted"/>
<evidence type="ECO:0000256" key="1">
    <source>
        <dbReference type="SAM" id="Phobius"/>
    </source>
</evidence>